<reference evidence="2" key="1">
    <citation type="submission" date="2015-04" db="EMBL/GenBank/DDBJ databases">
        <title>The genome sequence of the plant pathogenic Rhizarian Plasmodiophora brassicae reveals insights in its biotrophic life cycle and the origin of chitin synthesis.</title>
        <authorList>
            <person name="Schwelm A."/>
            <person name="Fogelqvist J."/>
            <person name="Knaust A."/>
            <person name="Julke S."/>
            <person name="Lilja T."/>
            <person name="Dhandapani V."/>
            <person name="Bonilla-Rosso G."/>
            <person name="Karlsson M."/>
            <person name="Shevchenko A."/>
            <person name="Choi S.R."/>
            <person name="Kim H.G."/>
            <person name="Park J.Y."/>
            <person name="Lim Y.P."/>
            <person name="Ludwig-Muller J."/>
            <person name="Dixelius C."/>
        </authorList>
    </citation>
    <scope>NUCLEOTIDE SEQUENCE</scope>
    <source>
        <tissue evidence="2">Potato root galls</tissue>
    </source>
</reference>
<protein>
    <submittedName>
        <fullName evidence="2">Uncharacterized protein</fullName>
    </submittedName>
</protein>
<feature type="region of interest" description="Disordered" evidence="1">
    <location>
        <begin position="1"/>
        <end position="22"/>
    </location>
</feature>
<evidence type="ECO:0000313" key="2">
    <source>
        <dbReference type="EMBL" id="CRZ02566.1"/>
    </source>
</evidence>
<evidence type="ECO:0000256" key="1">
    <source>
        <dbReference type="SAM" id="MobiDB-lite"/>
    </source>
</evidence>
<name>A0A0H5QME7_9EUKA</name>
<dbReference type="EMBL" id="HACM01002124">
    <property type="protein sequence ID" value="CRZ02566.1"/>
    <property type="molecule type" value="Transcribed_RNA"/>
</dbReference>
<organism evidence="2">
    <name type="scientific">Spongospora subterranea</name>
    <dbReference type="NCBI Taxonomy" id="70186"/>
    <lineage>
        <taxon>Eukaryota</taxon>
        <taxon>Sar</taxon>
        <taxon>Rhizaria</taxon>
        <taxon>Endomyxa</taxon>
        <taxon>Phytomyxea</taxon>
        <taxon>Plasmodiophorida</taxon>
        <taxon>Plasmodiophoridae</taxon>
        <taxon>Spongospora</taxon>
    </lineage>
</organism>
<sequence>MVSASQYLQSHRHRDQPSTISPVDFLRAHTSTPSQYENLSSPSVTSHHKVYQIPKAKFVHRHRHDHLDQFRSLQNFNGRLASVKLIQKCWRTHRRKSLTESGGVISNPHPTQVAKKMVVVDVHDDPQFPSTSPSNGSINNTVVRPELKSPLTALVPISDNRSHVNSKATGNIPNCCDRLHKELLHLQAEMAILFPRSPHPIAKSNIPRLKLLPTASVPDLNAIAILERNLSEFAISG</sequence>
<dbReference type="AlphaFoldDB" id="A0A0H5QME7"/>
<proteinExistence type="predicted"/>
<accession>A0A0H5QME7</accession>